<accession>A0A6N9HA94</accession>
<proteinExistence type="predicted"/>
<reference evidence="3 4" key="1">
    <citation type="submission" date="2020-01" db="EMBL/GenBank/DDBJ databases">
        <authorList>
            <person name="Deng T."/>
        </authorList>
    </citation>
    <scope>NUCLEOTIDE SEQUENCE [LARGE SCALE GENOMIC DNA]</scope>
    <source>
        <strain evidence="3 4">5221</strain>
    </source>
</reference>
<evidence type="ECO:0000256" key="2">
    <source>
        <dbReference type="SAM" id="Phobius"/>
    </source>
</evidence>
<dbReference type="AlphaFoldDB" id="A0A6N9HA94"/>
<evidence type="ECO:0000313" key="4">
    <source>
        <dbReference type="Proteomes" id="UP000469215"/>
    </source>
</evidence>
<keyword evidence="2" id="KW-0472">Membrane</keyword>
<gene>
    <name evidence="3" type="ORF">GSY69_10875</name>
</gene>
<feature type="transmembrane region" description="Helical" evidence="2">
    <location>
        <begin position="60"/>
        <end position="85"/>
    </location>
</feature>
<keyword evidence="2" id="KW-0812">Transmembrane</keyword>
<name>A0A6N9HA94_9MICO</name>
<feature type="region of interest" description="Disordered" evidence="1">
    <location>
        <begin position="97"/>
        <end position="159"/>
    </location>
</feature>
<feature type="transmembrane region" description="Helical" evidence="2">
    <location>
        <begin position="34"/>
        <end position="53"/>
    </location>
</feature>
<keyword evidence="4" id="KW-1185">Reference proteome</keyword>
<keyword evidence="2" id="KW-1133">Transmembrane helix</keyword>
<comment type="caution">
    <text evidence="3">The sequence shown here is derived from an EMBL/GenBank/DDBJ whole genome shotgun (WGS) entry which is preliminary data.</text>
</comment>
<evidence type="ECO:0000256" key="1">
    <source>
        <dbReference type="SAM" id="MobiDB-lite"/>
    </source>
</evidence>
<feature type="compositionally biased region" description="Low complexity" evidence="1">
    <location>
        <begin position="137"/>
        <end position="159"/>
    </location>
</feature>
<protein>
    <submittedName>
        <fullName evidence="3">Uncharacterized protein</fullName>
    </submittedName>
</protein>
<feature type="compositionally biased region" description="Low complexity" evidence="1">
    <location>
        <begin position="98"/>
        <end position="130"/>
    </location>
</feature>
<dbReference type="EMBL" id="WWEQ01000053">
    <property type="protein sequence ID" value="MYM20452.1"/>
    <property type="molecule type" value="Genomic_DNA"/>
</dbReference>
<sequence>MTGANPRVLRALGASAVATGAALALHHAVGGAASLLAALVCLLFTFWAALILLRRRLSLAGLAVTVVGAQLLMHGLMGVFGAVALPELTVSEEPGVEHAGAAPHAQHAPSSALERSYGSHSHTAPASAGPAAGGTGRSAATAGTGAQAPHAAAHAHGPAAHADGASANLRMLLAHALAAAVTVVLLRYGEAALRALPAALLRTVARIAVLVPVRFARPRIRVRPADAPRPLLPALTVPRVLRGPPSACA</sequence>
<evidence type="ECO:0000313" key="3">
    <source>
        <dbReference type="EMBL" id="MYM20452.1"/>
    </source>
</evidence>
<organism evidence="3 4">
    <name type="scientific">Brevibacterium rongguiense</name>
    <dbReference type="NCBI Taxonomy" id="2695267"/>
    <lineage>
        <taxon>Bacteria</taxon>
        <taxon>Bacillati</taxon>
        <taxon>Actinomycetota</taxon>
        <taxon>Actinomycetes</taxon>
        <taxon>Micrococcales</taxon>
        <taxon>Brevibacteriaceae</taxon>
        <taxon>Brevibacterium</taxon>
    </lineage>
</organism>
<dbReference type="Proteomes" id="UP000469215">
    <property type="component" value="Unassembled WGS sequence"/>
</dbReference>